<evidence type="ECO:0000256" key="1">
    <source>
        <dbReference type="SAM" id="Phobius"/>
    </source>
</evidence>
<evidence type="ECO:0000313" key="2">
    <source>
        <dbReference type="EMBL" id="KMZ59105.1"/>
    </source>
</evidence>
<accession>A0A0K9NT53</accession>
<dbReference type="AlphaFoldDB" id="A0A0K9NT53"/>
<dbReference type="EMBL" id="LFYR01001803">
    <property type="protein sequence ID" value="KMZ59105.1"/>
    <property type="molecule type" value="Genomic_DNA"/>
</dbReference>
<dbReference type="Proteomes" id="UP000036987">
    <property type="component" value="Unassembled WGS sequence"/>
</dbReference>
<dbReference type="OrthoDB" id="760831at2759"/>
<reference evidence="3" key="1">
    <citation type="journal article" date="2016" name="Nature">
        <title>The genome of the seagrass Zostera marina reveals angiosperm adaptation to the sea.</title>
        <authorList>
            <person name="Olsen J.L."/>
            <person name="Rouze P."/>
            <person name="Verhelst B."/>
            <person name="Lin Y.-C."/>
            <person name="Bayer T."/>
            <person name="Collen J."/>
            <person name="Dattolo E."/>
            <person name="De Paoli E."/>
            <person name="Dittami S."/>
            <person name="Maumus F."/>
            <person name="Michel G."/>
            <person name="Kersting A."/>
            <person name="Lauritano C."/>
            <person name="Lohaus R."/>
            <person name="Toepel M."/>
            <person name="Tonon T."/>
            <person name="Vanneste K."/>
            <person name="Amirebrahimi M."/>
            <person name="Brakel J."/>
            <person name="Bostroem C."/>
            <person name="Chovatia M."/>
            <person name="Grimwood J."/>
            <person name="Jenkins J.W."/>
            <person name="Jueterbock A."/>
            <person name="Mraz A."/>
            <person name="Stam W.T."/>
            <person name="Tice H."/>
            <person name="Bornberg-Bauer E."/>
            <person name="Green P.J."/>
            <person name="Pearson G.A."/>
            <person name="Procaccini G."/>
            <person name="Duarte C.M."/>
            <person name="Schmutz J."/>
            <person name="Reusch T.B.H."/>
            <person name="Van de Peer Y."/>
        </authorList>
    </citation>
    <scope>NUCLEOTIDE SEQUENCE [LARGE SCALE GENOMIC DNA]</scope>
    <source>
        <strain evidence="3">cv. Finnish</strain>
    </source>
</reference>
<organism evidence="2 3">
    <name type="scientific">Zostera marina</name>
    <name type="common">Eelgrass</name>
    <dbReference type="NCBI Taxonomy" id="29655"/>
    <lineage>
        <taxon>Eukaryota</taxon>
        <taxon>Viridiplantae</taxon>
        <taxon>Streptophyta</taxon>
        <taxon>Embryophyta</taxon>
        <taxon>Tracheophyta</taxon>
        <taxon>Spermatophyta</taxon>
        <taxon>Magnoliopsida</taxon>
        <taxon>Liliopsida</taxon>
        <taxon>Zosteraceae</taxon>
        <taxon>Zostera</taxon>
    </lineage>
</organism>
<comment type="caution">
    <text evidence="2">The sequence shown here is derived from an EMBL/GenBank/DDBJ whole genome shotgun (WGS) entry which is preliminary data.</text>
</comment>
<sequence>MKRVVDFGFKALVAGLGITTVYMTVTFSVNVYRGLSWHNAQTKLEKEANGTQT</sequence>
<keyword evidence="1" id="KW-1133">Transmembrane helix</keyword>
<gene>
    <name evidence="2" type="ORF">ZOSMA_6G00330</name>
</gene>
<keyword evidence="1" id="KW-0472">Membrane</keyword>
<evidence type="ECO:0000313" key="3">
    <source>
        <dbReference type="Proteomes" id="UP000036987"/>
    </source>
</evidence>
<feature type="transmembrane region" description="Helical" evidence="1">
    <location>
        <begin position="12"/>
        <end position="32"/>
    </location>
</feature>
<dbReference type="PANTHER" id="PTHR38525">
    <property type="entry name" value="OS03G0824500 PROTEIN"/>
    <property type="match status" value="1"/>
</dbReference>
<keyword evidence="1" id="KW-0812">Transmembrane</keyword>
<name>A0A0K9NT53_ZOSMR</name>
<protein>
    <submittedName>
        <fullName evidence="2">Uncharacterized protein</fullName>
    </submittedName>
</protein>
<proteinExistence type="predicted"/>
<dbReference type="OMA" id="WHNAQTK"/>
<keyword evidence="3" id="KW-1185">Reference proteome</keyword>
<dbReference type="PANTHER" id="PTHR38525:SF1">
    <property type="entry name" value="OS03G0824500 PROTEIN"/>
    <property type="match status" value="1"/>
</dbReference>